<dbReference type="Gene3D" id="3.90.226.10">
    <property type="entry name" value="2-enoyl-CoA Hydratase, Chain A, domain 1"/>
    <property type="match status" value="1"/>
</dbReference>
<dbReference type="PROSITE" id="PS50106">
    <property type="entry name" value="PDZ"/>
    <property type="match status" value="1"/>
</dbReference>
<dbReference type="InterPro" id="IPR041489">
    <property type="entry name" value="PDZ_6"/>
</dbReference>
<dbReference type="Gene3D" id="3.30.750.170">
    <property type="match status" value="1"/>
</dbReference>
<dbReference type="Proteomes" id="UP000778523">
    <property type="component" value="Unassembled WGS sequence"/>
</dbReference>
<evidence type="ECO:0000256" key="2">
    <source>
        <dbReference type="SAM" id="SignalP"/>
    </source>
</evidence>
<dbReference type="CDD" id="cd07561">
    <property type="entry name" value="Peptidase_S41_CPP_like"/>
    <property type="match status" value="1"/>
</dbReference>
<dbReference type="InterPro" id="IPR001478">
    <property type="entry name" value="PDZ"/>
</dbReference>
<evidence type="ECO:0000313" key="4">
    <source>
        <dbReference type="EMBL" id="NSL54246.1"/>
    </source>
</evidence>
<evidence type="ECO:0000256" key="1">
    <source>
        <dbReference type="SAM" id="MobiDB-lite"/>
    </source>
</evidence>
<protein>
    <submittedName>
        <fullName evidence="4">PDZ domain-containing protein</fullName>
    </submittedName>
</protein>
<name>A0ABX2ICS8_9RHOO</name>
<keyword evidence="2" id="KW-0732">Signal</keyword>
<gene>
    <name evidence="4" type="ORF">HJ583_004340</name>
</gene>
<dbReference type="RefSeq" id="WP_170020792.1">
    <property type="nucleotide sequence ID" value="NZ_JABCSC020000001.1"/>
</dbReference>
<dbReference type="SUPFAM" id="SSF52096">
    <property type="entry name" value="ClpP/crotonase"/>
    <property type="match status" value="1"/>
</dbReference>
<proteinExistence type="predicted"/>
<accession>A0ABX2ICS8</accession>
<dbReference type="SUPFAM" id="SSF50156">
    <property type="entry name" value="PDZ domain-like"/>
    <property type="match status" value="1"/>
</dbReference>
<reference evidence="4 5" key="1">
    <citation type="submission" date="2020-06" db="EMBL/GenBank/DDBJ databases">
        <title>Draft genome of Uliginosibacterium sp. IMCC34675.</title>
        <authorList>
            <person name="Song J."/>
        </authorList>
    </citation>
    <scope>NUCLEOTIDE SEQUENCE [LARGE SCALE GENOMIC DNA]</scope>
    <source>
        <strain evidence="4 5">IMCC34675</strain>
    </source>
</reference>
<feature type="chain" id="PRO_5047111851" evidence="2">
    <location>
        <begin position="20"/>
        <end position="479"/>
    </location>
</feature>
<dbReference type="InterPro" id="IPR005151">
    <property type="entry name" value="Tail-specific_protease"/>
</dbReference>
<dbReference type="Pfam" id="PF17820">
    <property type="entry name" value="PDZ_6"/>
    <property type="match status" value="1"/>
</dbReference>
<dbReference type="SMART" id="SM00228">
    <property type="entry name" value="PDZ"/>
    <property type="match status" value="1"/>
</dbReference>
<dbReference type="PANTHER" id="PTHR32060:SF30">
    <property type="entry name" value="CARBOXY-TERMINAL PROCESSING PROTEASE CTPA"/>
    <property type="match status" value="1"/>
</dbReference>
<sequence length="479" mass="49678">MHACIRYLPLILATLVLTACGGGGGGGGGSSTTTTATATSSSSSSTASTCSNTEQLNFVRNHVDNDYLFYKDAPQTTAASYAGQPADFFLDLTSRAQPAKDRFSFVITAAEAAAMFQSGSATGVGIDTRRDSAQSLRVALVQPGSPAALGGLKRGDRITAINGSSVSSNLSSAQINALYYGKVGDKVSLAYVRQSDGASISVTLTAASFSSDPLPLASILPAGSAQIGYMAFHEFTKPSENKLASAISDLAKAGVSDLVVDMRYNGGGYLAIAGELGYMIAGSLSRDANAADGYKTFQYLVHNDKRTSRNYDFHFTPYKLLGSYDTGLNVALPSLNLKRVYVLTSSSTCSASEAVINGLRGIDVEVITIGGKTCGKPYGMYETDNCGNAYFALAFKGLNAKGFGDYEAGLAANCTVADDFSHELGNSSEAMLAAALTHRSTGSCPTTSVAFALQSSGSVSDAIVQDDVPLRGLGSSIMR</sequence>
<dbReference type="InterPro" id="IPR029045">
    <property type="entry name" value="ClpP/crotonase-like_dom_sf"/>
</dbReference>
<evidence type="ECO:0000313" key="5">
    <source>
        <dbReference type="Proteomes" id="UP000778523"/>
    </source>
</evidence>
<feature type="signal peptide" evidence="2">
    <location>
        <begin position="1"/>
        <end position="19"/>
    </location>
</feature>
<dbReference type="EMBL" id="JABCSC020000001">
    <property type="protein sequence ID" value="NSL54246.1"/>
    <property type="molecule type" value="Genomic_DNA"/>
</dbReference>
<dbReference type="PANTHER" id="PTHR32060">
    <property type="entry name" value="TAIL-SPECIFIC PROTEASE"/>
    <property type="match status" value="1"/>
</dbReference>
<comment type="caution">
    <text evidence="4">The sequence shown here is derived from an EMBL/GenBank/DDBJ whole genome shotgun (WGS) entry which is preliminary data.</text>
</comment>
<feature type="region of interest" description="Disordered" evidence="1">
    <location>
        <begin position="26"/>
        <end position="49"/>
    </location>
</feature>
<keyword evidence="5" id="KW-1185">Reference proteome</keyword>
<dbReference type="Gene3D" id="2.30.42.10">
    <property type="match status" value="1"/>
</dbReference>
<dbReference type="Pfam" id="PF03572">
    <property type="entry name" value="Peptidase_S41"/>
    <property type="match status" value="1"/>
</dbReference>
<evidence type="ECO:0000259" key="3">
    <source>
        <dbReference type="PROSITE" id="PS50106"/>
    </source>
</evidence>
<feature type="compositionally biased region" description="Low complexity" evidence="1">
    <location>
        <begin position="31"/>
        <end position="49"/>
    </location>
</feature>
<organism evidence="4 5">
    <name type="scientific">Uliginosibacterium aquaticum</name>
    <dbReference type="NCBI Taxonomy" id="2731212"/>
    <lineage>
        <taxon>Bacteria</taxon>
        <taxon>Pseudomonadati</taxon>
        <taxon>Pseudomonadota</taxon>
        <taxon>Betaproteobacteria</taxon>
        <taxon>Rhodocyclales</taxon>
        <taxon>Zoogloeaceae</taxon>
        <taxon>Uliginosibacterium</taxon>
    </lineage>
</organism>
<dbReference type="PROSITE" id="PS51257">
    <property type="entry name" value="PROKAR_LIPOPROTEIN"/>
    <property type="match status" value="1"/>
</dbReference>
<dbReference type="InterPro" id="IPR036034">
    <property type="entry name" value="PDZ_sf"/>
</dbReference>
<feature type="domain" description="PDZ" evidence="3">
    <location>
        <begin position="118"/>
        <end position="168"/>
    </location>
</feature>